<accession>A0A6B2L772</accession>
<feature type="compositionally biased region" description="Basic and acidic residues" evidence="3">
    <location>
        <begin position="50"/>
        <end position="65"/>
    </location>
</feature>
<dbReference type="PANTHER" id="PTHR48025">
    <property type="entry name" value="OS02G0815200 PROTEIN"/>
    <property type="match status" value="1"/>
</dbReference>
<reference evidence="5" key="1">
    <citation type="journal article" date="2020" name="J. Eukaryot. Microbiol.">
        <title>De novo Sequencing, Assembly and Annotation of the Transcriptome for the Free-Living Testate Amoeba Arcella intermedia.</title>
        <authorList>
            <person name="Ribeiro G.M."/>
            <person name="Porfirio-Sousa A.L."/>
            <person name="Maurer-Alcala X.X."/>
            <person name="Katz L.A."/>
            <person name="Lahr D.J.G."/>
        </authorList>
    </citation>
    <scope>NUCLEOTIDE SEQUENCE</scope>
</reference>
<dbReference type="CDD" id="cd12394">
    <property type="entry name" value="RRM1_RBM34"/>
    <property type="match status" value="1"/>
</dbReference>
<dbReference type="SMART" id="SM00360">
    <property type="entry name" value="RRM"/>
    <property type="match status" value="2"/>
</dbReference>
<keyword evidence="1 2" id="KW-0694">RNA-binding</keyword>
<evidence type="ECO:0000313" key="5">
    <source>
        <dbReference type="EMBL" id="NDV32801.1"/>
    </source>
</evidence>
<dbReference type="EMBL" id="GIBP01003832">
    <property type="protein sequence ID" value="NDV32801.1"/>
    <property type="molecule type" value="Transcribed_RNA"/>
</dbReference>
<evidence type="ECO:0000259" key="4">
    <source>
        <dbReference type="PROSITE" id="PS50102"/>
    </source>
</evidence>
<feature type="compositionally biased region" description="Basic and acidic residues" evidence="3">
    <location>
        <begin position="286"/>
        <end position="301"/>
    </location>
</feature>
<feature type="compositionally biased region" description="Polar residues" evidence="3">
    <location>
        <begin position="10"/>
        <end position="20"/>
    </location>
</feature>
<dbReference type="InterPro" id="IPR000504">
    <property type="entry name" value="RRM_dom"/>
</dbReference>
<feature type="compositionally biased region" description="Acidic residues" evidence="3">
    <location>
        <begin position="35"/>
        <end position="48"/>
    </location>
</feature>
<evidence type="ECO:0000256" key="1">
    <source>
        <dbReference type="ARBA" id="ARBA00022884"/>
    </source>
</evidence>
<sequence length="348" mass="40212">MEGQEKQDELNQGENTSTVQENKKEGKGEDILKEVDEEEEEDEEESQQEDPSKPQKEKLKLGETPEMREKRTIFVGNVPLNIKKKKLVKLFKKYGEIDSVRIRGVGYSAERKPMIGKIAKGTVHENNDTKIAYIVFTEIESANAALEANNTVLQEHHLRVDLSSQSSKKDIRNCVFVANLPRDTKEEGLRLFFEKEVGSVVSVRLIRERNHINCKGFGFVKFKDQASYKACLGLNHQASYQGRVLGIDPAQKMNNTESKVPIRSRSYIFERKVKDVDDGMYGAERRVHEKKLKEKVVKQKEQQQNNKRKRNEDLGPNKKQKKNQPPPQNPTQKYKRYQKKVRANKKKT</sequence>
<feature type="region of interest" description="Disordered" evidence="3">
    <location>
        <begin position="1"/>
        <end position="65"/>
    </location>
</feature>
<organism evidence="5">
    <name type="scientific">Arcella intermedia</name>
    <dbReference type="NCBI Taxonomy" id="1963864"/>
    <lineage>
        <taxon>Eukaryota</taxon>
        <taxon>Amoebozoa</taxon>
        <taxon>Tubulinea</taxon>
        <taxon>Elardia</taxon>
        <taxon>Arcellinida</taxon>
        <taxon>Sphaerothecina</taxon>
        <taxon>Arcellidae</taxon>
        <taxon>Arcella</taxon>
    </lineage>
</organism>
<name>A0A6B2L772_9EUKA</name>
<evidence type="ECO:0000256" key="3">
    <source>
        <dbReference type="SAM" id="MobiDB-lite"/>
    </source>
</evidence>
<dbReference type="PANTHER" id="PTHR48025:SF1">
    <property type="entry name" value="RRM DOMAIN-CONTAINING PROTEIN"/>
    <property type="match status" value="1"/>
</dbReference>
<dbReference type="InterPro" id="IPR035979">
    <property type="entry name" value="RBD_domain_sf"/>
</dbReference>
<dbReference type="AlphaFoldDB" id="A0A6B2L772"/>
<dbReference type="Gene3D" id="3.30.70.330">
    <property type="match status" value="2"/>
</dbReference>
<feature type="region of interest" description="Disordered" evidence="3">
    <location>
        <begin position="286"/>
        <end position="348"/>
    </location>
</feature>
<dbReference type="InterPro" id="IPR050502">
    <property type="entry name" value="Euk_RNA-bind_prot"/>
</dbReference>
<evidence type="ECO:0000256" key="2">
    <source>
        <dbReference type="PROSITE-ProRule" id="PRU00176"/>
    </source>
</evidence>
<feature type="compositionally biased region" description="Basic and acidic residues" evidence="3">
    <location>
        <begin position="21"/>
        <end position="34"/>
    </location>
</feature>
<proteinExistence type="predicted"/>
<dbReference type="PROSITE" id="PS50102">
    <property type="entry name" value="RRM"/>
    <property type="match status" value="2"/>
</dbReference>
<feature type="domain" description="RRM" evidence="4">
    <location>
        <begin position="71"/>
        <end position="165"/>
    </location>
</feature>
<feature type="domain" description="RRM" evidence="4">
    <location>
        <begin position="173"/>
        <end position="252"/>
    </location>
</feature>
<dbReference type="InterPro" id="IPR012677">
    <property type="entry name" value="Nucleotide-bd_a/b_plait_sf"/>
</dbReference>
<dbReference type="SUPFAM" id="SSF54928">
    <property type="entry name" value="RNA-binding domain, RBD"/>
    <property type="match status" value="2"/>
</dbReference>
<dbReference type="GO" id="GO:0003729">
    <property type="term" value="F:mRNA binding"/>
    <property type="evidence" value="ECO:0007669"/>
    <property type="project" value="TreeGrafter"/>
</dbReference>
<feature type="compositionally biased region" description="Basic residues" evidence="3">
    <location>
        <begin position="333"/>
        <end position="348"/>
    </location>
</feature>
<protein>
    <recommendedName>
        <fullName evidence="4">RRM domain-containing protein</fullName>
    </recommendedName>
</protein>
<dbReference type="Pfam" id="PF00076">
    <property type="entry name" value="RRM_1"/>
    <property type="match status" value="2"/>
</dbReference>